<dbReference type="PANTHER" id="PTHR15020:SF50">
    <property type="entry name" value="UPF0659 PROTEIN YMR090W"/>
    <property type="match status" value="1"/>
</dbReference>
<dbReference type="InterPro" id="IPR036291">
    <property type="entry name" value="NAD(P)-bd_dom_sf"/>
</dbReference>
<feature type="region of interest" description="Disordered" evidence="1">
    <location>
        <begin position="217"/>
        <end position="236"/>
    </location>
</feature>
<feature type="domain" description="NAD(P)-binding" evidence="2">
    <location>
        <begin position="7"/>
        <end position="190"/>
    </location>
</feature>
<organism evidence="3">
    <name type="scientific">Pedococcus sp. KACC 23699</name>
    <dbReference type="NCBI Taxonomy" id="3149228"/>
    <lineage>
        <taxon>Bacteria</taxon>
        <taxon>Bacillati</taxon>
        <taxon>Actinomycetota</taxon>
        <taxon>Actinomycetes</taxon>
        <taxon>Micrococcales</taxon>
        <taxon>Intrasporangiaceae</taxon>
        <taxon>Pedococcus</taxon>
    </lineage>
</organism>
<name>A0AAU7JSB9_9MICO</name>
<dbReference type="AlphaFoldDB" id="A0AAU7JSB9"/>
<proteinExistence type="predicted"/>
<dbReference type="EMBL" id="CP157483">
    <property type="protein sequence ID" value="XBO43321.1"/>
    <property type="molecule type" value="Genomic_DNA"/>
</dbReference>
<dbReference type="SUPFAM" id="SSF51735">
    <property type="entry name" value="NAD(P)-binding Rossmann-fold domains"/>
    <property type="match status" value="1"/>
</dbReference>
<dbReference type="Pfam" id="PF13460">
    <property type="entry name" value="NAD_binding_10"/>
    <property type="match status" value="1"/>
</dbReference>
<reference evidence="3" key="1">
    <citation type="submission" date="2024-05" db="EMBL/GenBank/DDBJ databases">
        <authorList>
            <person name="Kim S."/>
            <person name="Heo J."/>
            <person name="Choi H."/>
            <person name="Choi Y."/>
            <person name="Kwon S.-W."/>
            <person name="Kim Y."/>
        </authorList>
    </citation>
    <scope>NUCLEOTIDE SEQUENCE</scope>
    <source>
        <strain evidence="3">KACC 23699</strain>
    </source>
</reference>
<dbReference type="PANTHER" id="PTHR15020">
    <property type="entry name" value="FLAVIN REDUCTASE-RELATED"/>
    <property type="match status" value="1"/>
</dbReference>
<evidence type="ECO:0000256" key="1">
    <source>
        <dbReference type="SAM" id="MobiDB-lite"/>
    </source>
</evidence>
<sequence length="236" mass="24529">MIVAIAGGHGQIALLLEKELTARGHEAIALVRNPDHVADVEKHGARAEVIDLEHTTVEALSAAIAGADAVVFAAGAGASSGAARKETVDRGAAVLLADAAVAAEVGRYVMVSSMGADAADPDSDDVFQVYLRAKGAADADLMARDELAWTIVRPGRLTDDEAKDRVEVAPSVGRGEIPRADVAAVLAELLGTGAAVGRCSRSCPAASRWRTPWRHCAREPGKPCSRSHSHPSHSRP</sequence>
<feature type="compositionally biased region" description="Basic residues" evidence="1">
    <location>
        <begin position="225"/>
        <end position="236"/>
    </location>
</feature>
<dbReference type="Gene3D" id="3.40.50.720">
    <property type="entry name" value="NAD(P)-binding Rossmann-like Domain"/>
    <property type="match status" value="1"/>
</dbReference>
<protein>
    <submittedName>
        <fullName evidence="3">NAD(P)-binding oxidoreductase</fullName>
    </submittedName>
</protein>
<dbReference type="InterPro" id="IPR016040">
    <property type="entry name" value="NAD(P)-bd_dom"/>
</dbReference>
<evidence type="ECO:0000313" key="3">
    <source>
        <dbReference type="EMBL" id="XBO43321.1"/>
    </source>
</evidence>
<gene>
    <name evidence="3" type="ORF">ABEG17_17400</name>
</gene>
<dbReference type="RefSeq" id="WP_406830752.1">
    <property type="nucleotide sequence ID" value="NZ_CP157483.1"/>
</dbReference>
<evidence type="ECO:0000259" key="2">
    <source>
        <dbReference type="Pfam" id="PF13460"/>
    </source>
</evidence>
<accession>A0AAU7JSB9</accession>